<dbReference type="AlphaFoldDB" id="A0AAP0S5V7"/>
<dbReference type="GO" id="GO:0030627">
    <property type="term" value="F:pre-mRNA 5'-splice site binding"/>
    <property type="evidence" value="ECO:0007669"/>
    <property type="project" value="InterPro"/>
</dbReference>
<dbReference type="Proteomes" id="UP001415857">
    <property type="component" value="Unassembled WGS sequence"/>
</dbReference>
<dbReference type="InterPro" id="IPR017340">
    <property type="entry name" value="U1_snRNP-C"/>
</dbReference>
<proteinExistence type="predicted"/>
<dbReference type="PANTHER" id="PTHR31148">
    <property type="entry name" value="U1 SMALL NUCLEAR RIBONUCLEOPROTEIN C"/>
    <property type="match status" value="1"/>
</dbReference>
<dbReference type="PANTHER" id="PTHR31148:SF1">
    <property type="entry name" value="U1 SMALL NUCLEAR RIBONUCLEOPROTEIN C"/>
    <property type="match status" value="1"/>
</dbReference>
<dbReference type="GO" id="GO:0005685">
    <property type="term" value="C:U1 snRNP"/>
    <property type="evidence" value="ECO:0007669"/>
    <property type="project" value="InterPro"/>
</dbReference>
<evidence type="ECO:0000313" key="2">
    <source>
        <dbReference type="Proteomes" id="UP001415857"/>
    </source>
</evidence>
<sequence>MCYKHKANVQSYCQQFEEQQTQSSIDQRIKEHLGQAVAFQRVGDAYKQHLASFHGCRARLPVLPRPVILEAGNMQLPGTSPLVPGIRPPVLPRPFLGLPDPLIDWMSVLTYMSNGANTDTDIKWRASEMEVLSAFGNLFT</sequence>
<evidence type="ECO:0000313" key="1">
    <source>
        <dbReference type="EMBL" id="KAK9291495.1"/>
    </source>
</evidence>
<dbReference type="EMBL" id="JBBPBK010000001">
    <property type="protein sequence ID" value="KAK9291495.1"/>
    <property type="molecule type" value="Genomic_DNA"/>
</dbReference>
<protein>
    <submittedName>
        <fullName evidence="1">Uncharacterized protein</fullName>
    </submittedName>
</protein>
<dbReference type="Gene3D" id="3.30.160.60">
    <property type="entry name" value="Classic Zinc Finger"/>
    <property type="match status" value="1"/>
</dbReference>
<accession>A0AAP0S5V7</accession>
<dbReference type="GO" id="GO:0000395">
    <property type="term" value="P:mRNA 5'-splice site recognition"/>
    <property type="evidence" value="ECO:0007669"/>
    <property type="project" value="InterPro"/>
</dbReference>
<reference evidence="1 2" key="1">
    <citation type="journal article" date="2024" name="Plant J.">
        <title>Genome sequences and population genomics reveal climatic adaptation and genomic divergence between two closely related sweetgum species.</title>
        <authorList>
            <person name="Xu W.Q."/>
            <person name="Ren C.Q."/>
            <person name="Zhang X.Y."/>
            <person name="Comes H.P."/>
            <person name="Liu X.H."/>
            <person name="Li Y.G."/>
            <person name="Kettle C.J."/>
            <person name="Jalonen R."/>
            <person name="Gaisberger H."/>
            <person name="Ma Y.Z."/>
            <person name="Qiu Y.X."/>
        </authorList>
    </citation>
    <scope>NUCLEOTIDE SEQUENCE [LARGE SCALE GENOMIC DNA]</scope>
    <source>
        <strain evidence="1">Hangzhou</strain>
    </source>
</reference>
<comment type="caution">
    <text evidence="1">The sequence shown here is derived from an EMBL/GenBank/DDBJ whole genome shotgun (WGS) entry which is preliminary data.</text>
</comment>
<gene>
    <name evidence="1" type="ORF">L1049_019443</name>
</gene>
<name>A0AAP0S5V7_LIQFO</name>
<organism evidence="1 2">
    <name type="scientific">Liquidambar formosana</name>
    <name type="common">Formosan gum</name>
    <dbReference type="NCBI Taxonomy" id="63359"/>
    <lineage>
        <taxon>Eukaryota</taxon>
        <taxon>Viridiplantae</taxon>
        <taxon>Streptophyta</taxon>
        <taxon>Embryophyta</taxon>
        <taxon>Tracheophyta</taxon>
        <taxon>Spermatophyta</taxon>
        <taxon>Magnoliopsida</taxon>
        <taxon>eudicotyledons</taxon>
        <taxon>Gunneridae</taxon>
        <taxon>Pentapetalae</taxon>
        <taxon>Saxifragales</taxon>
        <taxon>Altingiaceae</taxon>
        <taxon>Liquidambar</taxon>
    </lineage>
</organism>
<keyword evidence="2" id="KW-1185">Reference proteome</keyword>